<dbReference type="GO" id="GO:0005737">
    <property type="term" value="C:cytoplasm"/>
    <property type="evidence" value="ECO:0007669"/>
    <property type="project" value="TreeGrafter"/>
</dbReference>
<dbReference type="InterPro" id="IPR035994">
    <property type="entry name" value="Nucleoside_phosphorylase_sf"/>
</dbReference>
<evidence type="ECO:0000256" key="4">
    <source>
        <dbReference type="ARBA" id="ARBA00011233"/>
    </source>
</evidence>
<feature type="binding site" evidence="10">
    <location>
        <position position="30"/>
    </location>
    <ligand>
        <name>phosphate</name>
        <dbReference type="ChEBI" id="CHEBI:43474"/>
    </ligand>
</feature>
<dbReference type="InterPro" id="IPR011268">
    <property type="entry name" value="Purine_phosphorylase"/>
</dbReference>
<sequence length="272" mass="29534">MDLSNTAKSTADFILGKSKYKPQIGLILGSGLGSLADLIEDPEYYPYEELPNFPVSTVQGHEGRLVIGKLEGKIVVAMQGRFHYYEGYPMSVVTFPIRVMKRLGVEKLIVTNAAGSVNTSFKPGDLMIINDHINFSGTNPLMGKNLDDFGPRFPDMSAAYNPNLIKIAKDTAKDLGIDIKEGVYTMFSGPTYETPAEVRMARMLGADAVGMSTVPEVIVARHSGIEVLGISCLTNMAAGILDQPLDHKEVIETSNKAKKSFMALTTGIIKNL</sequence>
<dbReference type="PIRSF" id="PIRSF000477">
    <property type="entry name" value="PurNPase"/>
    <property type="match status" value="1"/>
</dbReference>
<keyword evidence="6 9" id="KW-0328">Glycosyltransferase</keyword>
<dbReference type="NCBIfam" id="NF006054">
    <property type="entry name" value="PRK08202.1"/>
    <property type="match status" value="1"/>
</dbReference>
<dbReference type="InterPro" id="IPR000845">
    <property type="entry name" value="Nucleoside_phosphorylase_d"/>
</dbReference>
<feature type="binding site" evidence="10">
    <location>
        <position position="212"/>
    </location>
    <ligand>
        <name>phosphate</name>
        <dbReference type="ChEBI" id="CHEBI:43474"/>
    </ligand>
</feature>
<evidence type="ECO:0000256" key="1">
    <source>
        <dbReference type="ARBA" id="ARBA00002678"/>
    </source>
</evidence>
<dbReference type="eggNOG" id="COG0005">
    <property type="taxonomic scope" value="Bacteria"/>
</dbReference>
<accession>A0A0A7G057</accession>
<evidence type="ECO:0000313" key="12">
    <source>
        <dbReference type="EMBL" id="AIY84565.1"/>
    </source>
</evidence>
<evidence type="ECO:0000256" key="9">
    <source>
        <dbReference type="PIRNR" id="PIRNR000477"/>
    </source>
</evidence>
<comment type="similarity">
    <text evidence="3 9">Belongs to the PNP/MTAP phosphorylase family.</text>
</comment>
<feature type="binding site" evidence="10">
    <location>
        <position position="113"/>
    </location>
    <ligand>
        <name>phosphate</name>
        <dbReference type="ChEBI" id="CHEBI:43474"/>
    </ligand>
</feature>
<reference evidence="12 13" key="1">
    <citation type="journal article" date="2015" name="Infect. Genet. Evol.">
        <title>Genomic sequences of six botulinum neurotoxin-producing strains representing three clostridial species illustrate the mobility and diversity of botulinum neurotoxin genes.</title>
        <authorList>
            <person name="Smith T.J."/>
            <person name="Hill K.K."/>
            <person name="Xie G."/>
            <person name="Foley B.T."/>
            <person name="Williamson C.H."/>
            <person name="Foster J.T."/>
            <person name="Johnson S.L."/>
            <person name="Chertkov O."/>
            <person name="Teshima H."/>
            <person name="Gibbons H.S."/>
            <person name="Johnsky L.A."/>
            <person name="Karavis M.A."/>
            <person name="Smith L.A."/>
        </authorList>
    </citation>
    <scope>NUCLEOTIDE SEQUENCE [LARGE SCALE GENOMIC DNA]</scope>
    <source>
        <strain evidence="12">Sullivan</strain>
    </source>
</reference>
<dbReference type="NCBIfam" id="TIGR01700">
    <property type="entry name" value="PNPH"/>
    <property type="match status" value="1"/>
</dbReference>
<feature type="binding site" evidence="10">
    <location>
        <position position="61"/>
    </location>
    <ligand>
        <name>phosphate</name>
        <dbReference type="ChEBI" id="CHEBI:43474"/>
    </ligand>
</feature>
<evidence type="ECO:0000256" key="7">
    <source>
        <dbReference type="ARBA" id="ARBA00022679"/>
    </source>
</evidence>
<evidence type="ECO:0000313" key="13">
    <source>
        <dbReference type="Proteomes" id="UP000030635"/>
    </source>
</evidence>
<dbReference type="AlphaFoldDB" id="A0A0A7G057"/>
<dbReference type="GO" id="GO:0004731">
    <property type="term" value="F:purine-nucleoside phosphorylase activity"/>
    <property type="evidence" value="ECO:0007669"/>
    <property type="project" value="UniProtKB-EC"/>
</dbReference>
<proteinExistence type="inferred from homology"/>
<feature type="binding site" evidence="10">
    <location>
        <position position="235"/>
    </location>
    <ligand>
        <name>a purine D-ribonucleoside</name>
        <dbReference type="ChEBI" id="CHEBI:142355"/>
    </ligand>
</feature>
<gene>
    <name evidence="12" type="ORF">U729_1252</name>
</gene>
<dbReference type="RefSeq" id="WP_039312584.1">
    <property type="nucleotide sequence ID" value="NZ_CP006905.1"/>
</dbReference>
<organism evidence="12 13">
    <name type="scientific">Clostridium baratii str. Sullivan</name>
    <dbReference type="NCBI Taxonomy" id="1415775"/>
    <lineage>
        <taxon>Bacteria</taxon>
        <taxon>Bacillati</taxon>
        <taxon>Bacillota</taxon>
        <taxon>Clostridia</taxon>
        <taxon>Eubacteriales</taxon>
        <taxon>Clostridiaceae</taxon>
        <taxon>Clostridium</taxon>
    </lineage>
</organism>
<keyword evidence="7 9" id="KW-0808">Transferase</keyword>
<feature type="domain" description="Nucleoside phosphorylase" evidence="11">
    <location>
        <begin position="24"/>
        <end position="269"/>
    </location>
</feature>
<evidence type="ECO:0000256" key="6">
    <source>
        <dbReference type="ARBA" id="ARBA00022676"/>
    </source>
</evidence>
<dbReference type="InterPro" id="IPR018099">
    <property type="entry name" value="Purine_phosphorylase-2_CS"/>
</dbReference>
<evidence type="ECO:0000256" key="5">
    <source>
        <dbReference type="ARBA" id="ARBA00022553"/>
    </source>
</evidence>
<comment type="subunit">
    <text evidence="4">Homotrimer.</text>
</comment>
<evidence type="ECO:0000256" key="10">
    <source>
        <dbReference type="PIRSR" id="PIRSR000477-2"/>
    </source>
</evidence>
<dbReference type="GO" id="GO:0009116">
    <property type="term" value="P:nucleoside metabolic process"/>
    <property type="evidence" value="ECO:0007669"/>
    <property type="project" value="InterPro"/>
</dbReference>
<dbReference type="OrthoDB" id="1523230at2"/>
<dbReference type="Pfam" id="PF01048">
    <property type="entry name" value="PNP_UDP_1"/>
    <property type="match status" value="1"/>
</dbReference>
<comment type="catalytic activity">
    <reaction evidence="8">
        <text>a purine 2'-deoxy-D-ribonucleoside + phosphate = a purine nucleobase + 2-deoxy-alpha-D-ribose 1-phosphate</text>
        <dbReference type="Rhea" id="RHEA:36431"/>
        <dbReference type="ChEBI" id="CHEBI:26386"/>
        <dbReference type="ChEBI" id="CHEBI:43474"/>
        <dbReference type="ChEBI" id="CHEBI:57259"/>
        <dbReference type="ChEBI" id="CHEBI:142361"/>
        <dbReference type="EC" id="2.4.2.1"/>
    </reaction>
</comment>
<feature type="binding site" evidence="10">
    <location>
        <position position="193"/>
    </location>
    <ligand>
        <name>a purine D-ribonucleoside</name>
        <dbReference type="ChEBI" id="CHEBI:142355"/>
    </ligand>
</feature>
<keyword evidence="5" id="KW-0597">Phosphoprotein</keyword>
<dbReference type="PANTHER" id="PTHR11904">
    <property type="entry name" value="METHYLTHIOADENOSINE/PURINE NUCLEOSIDE PHOSPHORYLASE"/>
    <property type="match status" value="1"/>
</dbReference>
<evidence type="ECO:0000256" key="8">
    <source>
        <dbReference type="ARBA" id="ARBA00048556"/>
    </source>
</evidence>
<comment type="function">
    <text evidence="1">The purine nucleoside phosphorylases catalyze the phosphorolytic breakdown of the N-glycosidic bond in the beta-(deoxy)ribonucleoside molecules, with the formation of the corresponding free purine bases and pentose-1-phosphate. Cleaves guanosine, inosine, 2'-deoxyguanosine and 2'-deoxyinosine.</text>
</comment>
<dbReference type="STRING" id="1561.NPD11_1747"/>
<dbReference type="NCBIfam" id="TIGR01697">
    <property type="entry name" value="PNPH-PUNA-XAPA"/>
    <property type="match status" value="1"/>
</dbReference>
<name>A0A0A7G057_9CLOT</name>
<feature type="binding site" evidence="10">
    <location>
        <begin position="81"/>
        <end position="83"/>
    </location>
    <ligand>
        <name>phosphate</name>
        <dbReference type="ChEBI" id="CHEBI:43474"/>
    </ligand>
</feature>
<dbReference type="KEGG" id="cbv:U729_1252"/>
<dbReference type="Proteomes" id="UP000030635">
    <property type="component" value="Chromosome"/>
</dbReference>
<protein>
    <recommendedName>
        <fullName evidence="9">Purine nucleoside phosphorylase</fullName>
        <ecNumber evidence="9">2.4.2.1</ecNumber>
    </recommendedName>
    <alternativeName>
        <fullName evidence="9">Inosine-guanosine phosphorylase</fullName>
    </alternativeName>
</protein>
<dbReference type="PROSITE" id="PS01240">
    <property type="entry name" value="PNP_MTAP_2"/>
    <property type="match status" value="1"/>
</dbReference>
<evidence type="ECO:0000256" key="3">
    <source>
        <dbReference type="ARBA" id="ARBA00006751"/>
    </source>
</evidence>
<evidence type="ECO:0000256" key="2">
    <source>
        <dbReference type="ARBA" id="ARBA00005058"/>
    </source>
</evidence>
<dbReference type="EC" id="2.4.2.1" evidence="9"/>
<dbReference type="SUPFAM" id="SSF53167">
    <property type="entry name" value="Purine and uridine phosphorylases"/>
    <property type="match status" value="1"/>
</dbReference>
<dbReference type="EMBL" id="CP006905">
    <property type="protein sequence ID" value="AIY84565.1"/>
    <property type="molecule type" value="Genomic_DNA"/>
</dbReference>
<dbReference type="PANTHER" id="PTHR11904:SF9">
    <property type="entry name" value="PURINE NUCLEOSIDE PHOSPHORYLASE-RELATED"/>
    <property type="match status" value="1"/>
</dbReference>
<dbReference type="Gene3D" id="3.40.50.1580">
    <property type="entry name" value="Nucleoside phosphorylase domain"/>
    <property type="match status" value="1"/>
</dbReference>
<dbReference type="FunFam" id="3.40.50.1580:FF:000010">
    <property type="entry name" value="Purine nucleoside phosphorylase"/>
    <property type="match status" value="1"/>
</dbReference>
<dbReference type="InterPro" id="IPR011270">
    <property type="entry name" value="Pur_Nuc_Pase_Ino/Guo-sp"/>
</dbReference>
<dbReference type="UniPathway" id="UPA00606"/>
<comment type="pathway">
    <text evidence="2 9">Purine metabolism; purine nucleoside salvage.</text>
</comment>
<keyword evidence="13" id="KW-1185">Reference proteome</keyword>
<dbReference type="CDD" id="cd09009">
    <property type="entry name" value="PNP-EcPNPII_like"/>
    <property type="match status" value="1"/>
</dbReference>
<dbReference type="HOGENOM" id="CLU_054456_1_2_9"/>
<evidence type="ECO:0000259" key="11">
    <source>
        <dbReference type="Pfam" id="PF01048"/>
    </source>
</evidence>